<evidence type="ECO:0000256" key="5">
    <source>
        <dbReference type="ARBA" id="ARBA00023136"/>
    </source>
</evidence>
<feature type="transmembrane region" description="Helical" evidence="6">
    <location>
        <begin position="390"/>
        <end position="414"/>
    </location>
</feature>
<feature type="transmembrane region" description="Helical" evidence="6">
    <location>
        <begin position="451"/>
        <end position="475"/>
    </location>
</feature>
<evidence type="ECO:0000256" key="2">
    <source>
        <dbReference type="ARBA" id="ARBA00022448"/>
    </source>
</evidence>
<dbReference type="AlphaFoldDB" id="B6YVX2"/>
<protein>
    <recommendedName>
        <fullName evidence="7">Major facilitator superfamily (MFS) profile domain-containing protein</fullName>
    </recommendedName>
</protein>
<evidence type="ECO:0000259" key="7">
    <source>
        <dbReference type="PROSITE" id="PS50850"/>
    </source>
</evidence>
<evidence type="ECO:0000256" key="4">
    <source>
        <dbReference type="ARBA" id="ARBA00022989"/>
    </source>
</evidence>
<dbReference type="PANTHER" id="PTHR23511:SF34">
    <property type="entry name" value="SYNAPTIC VESICLE GLYCOPROTEIN 2"/>
    <property type="match status" value="1"/>
</dbReference>
<gene>
    <name evidence="8" type="ordered locus">TON_0807</name>
</gene>
<feature type="transmembrane region" description="Helical" evidence="6">
    <location>
        <begin position="300"/>
        <end position="320"/>
    </location>
</feature>
<dbReference type="Pfam" id="PF00083">
    <property type="entry name" value="Sugar_tr"/>
    <property type="match status" value="1"/>
</dbReference>
<dbReference type="GO" id="GO:0016020">
    <property type="term" value="C:membrane"/>
    <property type="evidence" value="ECO:0007669"/>
    <property type="project" value="UniProtKB-SubCell"/>
</dbReference>
<sequence length="485" mass="52545">MISLRPKCPFLSPVFIQGIPFKGMSDADIVQPLNNLKTLKAPHSTFLIAEKLVFEVIRMEVIENSKLESFHYRLLAVLGAIWAFIAVNTIAASLIIPLLKEEPAFQGSLAKLGSLGSAALFGMLFGAWLFGILADRIGRKKALTLAVVTFSLGSIVSSFAGSLDELIALRFIVGLGLGGSLPVASSYFAEFMPKSVRGAMISILESFWAIGTIIIGVVALLVRADWRNILLFGGAILLILPLLLTLPESPRFLLVKGRISEAEEILRRIFGVDVKLQKPGEEQKRTSIADLWRKYSRRTLMLTVAWFSIAFAYYGFFIWLPKFLSATLGITVFKSFQYFIITAIAQLPGYWSAAYLIERIGRKKTLSSYLFLSGIAGVAFYLAASSANEAMILSSAILFSFFNLGAWGAIYAYTPELYPTSVRGTGTGWAGAMARIGGGIAPILAGRIMEVSGAALAVLVIAVVSIIGALDVLILGEETMGKELA</sequence>
<evidence type="ECO:0000313" key="8">
    <source>
        <dbReference type="EMBL" id="ACJ16295.1"/>
    </source>
</evidence>
<keyword evidence="5 6" id="KW-0472">Membrane</keyword>
<dbReference type="CDD" id="cd17316">
    <property type="entry name" value="MFS_SV2_like"/>
    <property type="match status" value="1"/>
</dbReference>
<feature type="transmembrane region" description="Helical" evidence="6">
    <location>
        <begin position="426"/>
        <end position="445"/>
    </location>
</feature>
<dbReference type="KEGG" id="ton:TON_0807"/>
<dbReference type="PROSITE" id="PS00217">
    <property type="entry name" value="SUGAR_TRANSPORT_2"/>
    <property type="match status" value="1"/>
</dbReference>
<evidence type="ECO:0000256" key="1">
    <source>
        <dbReference type="ARBA" id="ARBA00004141"/>
    </source>
</evidence>
<feature type="transmembrane region" description="Helical" evidence="6">
    <location>
        <begin position="366"/>
        <end position="384"/>
    </location>
</feature>
<accession>B6YVX2</accession>
<dbReference type="Gene3D" id="1.20.1250.20">
    <property type="entry name" value="MFS general substrate transporter like domains"/>
    <property type="match status" value="1"/>
</dbReference>
<comment type="subcellular location">
    <subcellularLocation>
        <location evidence="1">Membrane</location>
        <topology evidence="1">Multi-pass membrane protein</topology>
    </subcellularLocation>
</comment>
<keyword evidence="4 6" id="KW-1133">Transmembrane helix</keyword>
<dbReference type="InterPro" id="IPR036259">
    <property type="entry name" value="MFS_trans_sf"/>
</dbReference>
<dbReference type="InterPro" id="IPR020846">
    <property type="entry name" value="MFS_dom"/>
</dbReference>
<dbReference type="Proteomes" id="UP000002727">
    <property type="component" value="Chromosome"/>
</dbReference>
<dbReference type="EMBL" id="CP000855">
    <property type="protein sequence ID" value="ACJ16295.1"/>
    <property type="molecule type" value="Genomic_DNA"/>
</dbReference>
<evidence type="ECO:0000256" key="3">
    <source>
        <dbReference type="ARBA" id="ARBA00022692"/>
    </source>
</evidence>
<keyword evidence="2" id="KW-0813">Transport</keyword>
<dbReference type="PANTHER" id="PTHR23511">
    <property type="entry name" value="SYNAPTIC VESICLE GLYCOPROTEIN 2"/>
    <property type="match status" value="1"/>
</dbReference>
<feature type="transmembrane region" description="Helical" evidence="6">
    <location>
        <begin position="167"/>
        <end position="189"/>
    </location>
</feature>
<reference evidence="8 9" key="1">
    <citation type="journal article" date="2008" name="J. Bacteriol.">
        <title>The complete genome sequence of Thermococcus onnurineus NA1 reveals a mixed heterotrophic and carboxydotrophic metabolism.</title>
        <authorList>
            <person name="Lee H.S."/>
            <person name="Kang S.G."/>
            <person name="Bae S.S."/>
            <person name="Lim J.K."/>
            <person name="Cho Y."/>
            <person name="Kim Y.J."/>
            <person name="Jeon J.H."/>
            <person name="Cha S.S."/>
            <person name="Kwon K.K."/>
            <person name="Kim H.T."/>
            <person name="Park C.J."/>
            <person name="Lee H.W."/>
            <person name="Kim S.I."/>
            <person name="Chun J."/>
            <person name="Colwell R.R."/>
            <person name="Kim S.J."/>
            <person name="Lee J.H."/>
        </authorList>
    </citation>
    <scope>NUCLEOTIDE SEQUENCE [LARGE SCALE GENOMIC DNA]</scope>
    <source>
        <strain evidence="8 9">NA1</strain>
    </source>
</reference>
<dbReference type="SUPFAM" id="SSF103473">
    <property type="entry name" value="MFS general substrate transporter"/>
    <property type="match status" value="1"/>
</dbReference>
<dbReference type="InterPro" id="IPR005828">
    <property type="entry name" value="MFS_sugar_transport-like"/>
</dbReference>
<dbReference type="InterPro" id="IPR005829">
    <property type="entry name" value="Sugar_transporter_CS"/>
</dbReference>
<evidence type="ECO:0000256" key="6">
    <source>
        <dbReference type="SAM" id="Phobius"/>
    </source>
</evidence>
<feature type="transmembrane region" description="Helical" evidence="6">
    <location>
        <begin position="228"/>
        <end position="246"/>
    </location>
</feature>
<dbReference type="GO" id="GO:0022857">
    <property type="term" value="F:transmembrane transporter activity"/>
    <property type="evidence" value="ECO:0007669"/>
    <property type="project" value="InterPro"/>
</dbReference>
<feature type="transmembrane region" description="Helical" evidence="6">
    <location>
        <begin position="336"/>
        <end position="357"/>
    </location>
</feature>
<feature type="transmembrane region" description="Helical" evidence="6">
    <location>
        <begin position="142"/>
        <end position="161"/>
    </location>
</feature>
<dbReference type="eggNOG" id="arCOG02682">
    <property type="taxonomic scope" value="Archaea"/>
</dbReference>
<keyword evidence="9" id="KW-1185">Reference proteome</keyword>
<feature type="transmembrane region" description="Helical" evidence="6">
    <location>
        <begin position="201"/>
        <end position="222"/>
    </location>
</feature>
<dbReference type="HOGENOM" id="CLU_001265_46_4_2"/>
<feature type="transmembrane region" description="Helical" evidence="6">
    <location>
        <begin position="74"/>
        <end position="96"/>
    </location>
</feature>
<name>B6YVX2_THEON</name>
<feature type="transmembrane region" description="Helical" evidence="6">
    <location>
        <begin position="108"/>
        <end position="130"/>
    </location>
</feature>
<dbReference type="PATRIC" id="fig|523850.10.peg.814"/>
<dbReference type="PROSITE" id="PS00216">
    <property type="entry name" value="SUGAR_TRANSPORT_1"/>
    <property type="match status" value="1"/>
</dbReference>
<dbReference type="PROSITE" id="PS50850">
    <property type="entry name" value="MFS"/>
    <property type="match status" value="1"/>
</dbReference>
<feature type="domain" description="Major facilitator superfamily (MFS) profile" evidence="7">
    <location>
        <begin position="72"/>
        <end position="480"/>
    </location>
</feature>
<proteinExistence type="predicted"/>
<keyword evidence="3 6" id="KW-0812">Transmembrane</keyword>
<organism evidence="8 9">
    <name type="scientific">Thermococcus onnurineus (strain NA1)</name>
    <dbReference type="NCBI Taxonomy" id="523850"/>
    <lineage>
        <taxon>Archaea</taxon>
        <taxon>Methanobacteriati</taxon>
        <taxon>Methanobacteriota</taxon>
        <taxon>Thermococci</taxon>
        <taxon>Thermococcales</taxon>
        <taxon>Thermococcaceae</taxon>
        <taxon>Thermococcus</taxon>
    </lineage>
</organism>
<evidence type="ECO:0000313" key="9">
    <source>
        <dbReference type="Proteomes" id="UP000002727"/>
    </source>
</evidence>